<organism evidence="4 5">
    <name type="scientific">Candidatus Gallibacteroides avistercoris</name>
    <dbReference type="NCBI Taxonomy" id="2840833"/>
    <lineage>
        <taxon>Bacteria</taxon>
        <taxon>Pseudomonadati</taxon>
        <taxon>Bacteroidota</taxon>
        <taxon>Bacteroidia</taxon>
        <taxon>Bacteroidales</taxon>
        <taxon>Bacteroidaceae</taxon>
        <taxon>Bacteroidaceae incertae sedis</taxon>
        <taxon>Candidatus Gallibacteroides</taxon>
    </lineage>
</organism>
<dbReference type="Pfam" id="PF17389">
    <property type="entry name" value="Bac_rhamnosid6H"/>
    <property type="match status" value="1"/>
</dbReference>
<evidence type="ECO:0000259" key="2">
    <source>
        <dbReference type="Pfam" id="PF17389"/>
    </source>
</evidence>
<protein>
    <submittedName>
        <fullName evidence="4">Alpha-L-rhamnosidase</fullName>
    </submittedName>
</protein>
<feature type="chain" id="PRO_5038604002" evidence="1">
    <location>
        <begin position="22"/>
        <end position="591"/>
    </location>
</feature>
<comment type="caution">
    <text evidence="4">The sequence shown here is derived from an EMBL/GenBank/DDBJ whole genome shotgun (WGS) entry which is preliminary data.</text>
</comment>
<proteinExistence type="predicted"/>
<keyword evidence="1" id="KW-0732">Signal</keyword>
<dbReference type="InterPro" id="IPR012341">
    <property type="entry name" value="6hp_glycosidase-like_sf"/>
</dbReference>
<reference evidence="4" key="2">
    <citation type="journal article" date="2021" name="PeerJ">
        <title>Extensive microbial diversity within the chicken gut microbiome revealed by metagenomics and culture.</title>
        <authorList>
            <person name="Gilroy R."/>
            <person name="Ravi A."/>
            <person name="Getino M."/>
            <person name="Pursley I."/>
            <person name="Horton D.L."/>
            <person name="Alikhan N.F."/>
            <person name="Baker D."/>
            <person name="Gharbi K."/>
            <person name="Hall N."/>
            <person name="Watson M."/>
            <person name="Adriaenssens E.M."/>
            <person name="Foster-Nyarko E."/>
            <person name="Jarju S."/>
            <person name="Secka A."/>
            <person name="Antonio M."/>
            <person name="Oren A."/>
            <person name="Chaudhuri R.R."/>
            <person name="La Ragione R."/>
            <person name="Hildebrand F."/>
            <person name="Pallen M.J."/>
        </authorList>
    </citation>
    <scope>NUCLEOTIDE SEQUENCE</scope>
    <source>
        <strain evidence="4">CHK158-818</strain>
    </source>
</reference>
<dbReference type="Gene3D" id="2.60.420.10">
    <property type="entry name" value="Maltose phosphorylase, domain 3"/>
    <property type="match status" value="1"/>
</dbReference>
<evidence type="ECO:0000256" key="1">
    <source>
        <dbReference type="SAM" id="SignalP"/>
    </source>
</evidence>
<feature type="signal peptide" evidence="1">
    <location>
        <begin position="1"/>
        <end position="21"/>
    </location>
</feature>
<dbReference type="InterPro" id="IPR008928">
    <property type="entry name" value="6-hairpin_glycosidase_sf"/>
</dbReference>
<dbReference type="Pfam" id="PF17390">
    <property type="entry name" value="Bac_rhamnosid_C"/>
    <property type="match status" value="1"/>
</dbReference>
<reference evidence="4" key="1">
    <citation type="submission" date="2020-10" db="EMBL/GenBank/DDBJ databases">
        <authorList>
            <person name="Gilroy R."/>
        </authorList>
    </citation>
    <scope>NUCLEOTIDE SEQUENCE</scope>
    <source>
        <strain evidence="4">CHK158-818</strain>
    </source>
</reference>
<dbReference type="AlphaFoldDB" id="A0A9D1SBN8"/>
<gene>
    <name evidence="4" type="ORF">IAB03_00140</name>
</gene>
<name>A0A9D1SBN8_9BACT</name>
<dbReference type="Gene3D" id="1.50.10.10">
    <property type="match status" value="1"/>
</dbReference>
<feature type="domain" description="Alpha-L-rhamnosidase six-hairpin glycosidase" evidence="2">
    <location>
        <begin position="202"/>
        <end position="527"/>
    </location>
</feature>
<feature type="domain" description="Alpha-L-rhamnosidase C-terminal" evidence="3">
    <location>
        <begin position="529"/>
        <end position="586"/>
    </location>
</feature>
<dbReference type="EMBL" id="DVNA01000003">
    <property type="protein sequence ID" value="HIU54200.1"/>
    <property type="molecule type" value="Genomic_DNA"/>
</dbReference>
<evidence type="ECO:0000313" key="4">
    <source>
        <dbReference type="EMBL" id="HIU54200.1"/>
    </source>
</evidence>
<accession>A0A9D1SBN8</accession>
<evidence type="ECO:0000259" key="3">
    <source>
        <dbReference type="Pfam" id="PF17390"/>
    </source>
</evidence>
<sequence length="591" mass="66285">MRKQILIGVMVGISVCMSAQHQLPPAWNNGQQSSTAVQYDTRTRAYISPTRVVWKNDGSGTLITGLDNLFMPGNGQTDLTNARICVMKSTKTEHPSILLDFGRELQGGLQLVTGMPGNKEPVKVRIRFGESVSEAMCDIDGKNGASNDHAMRDFTMQLPWLGVSEVGNSGFRFVRIDLLDDDRELHLKEVRAIFNYRDIPYLGSFRSNDERLNQIWMTGAYTVHLNMQEYLWDGIKRDRLVWVGDLHPEVMTVNSVFGYNEVVPKSLDLARNTTALPNWMSGISSYSIWWILIQRDWYYYHGDKEYLQQQQEYLTGLLKHLFTKISPSGKEQLDGNRFLDWPSSENPKGVDAGLQALMVMAMDAGSELCAELGDEALSKQCAEKAALLRTYVPDHNNSKQGAALLALAGLMDARQADREVLSVGGAKNFSTFYGYYMLRAMAKAGNYQGALDRIREFWGGMLDLGATTFWEDFNLDWVPGAAGIDEIVPEGKKDIHGDFGAYCYEKFRHSLCHGWASGPTSWLSENVLGVKVLEPGCKKVSIEPHLGDLEWVEGTFPTPYGVIEIRHEKQADGKIKSTVKAPKQVKIIERK</sequence>
<dbReference type="InterPro" id="IPR035398">
    <property type="entry name" value="Bac_rhamnosid_C"/>
</dbReference>
<dbReference type="Proteomes" id="UP000824112">
    <property type="component" value="Unassembled WGS sequence"/>
</dbReference>
<evidence type="ECO:0000313" key="5">
    <source>
        <dbReference type="Proteomes" id="UP000824112"/>
    </source>
</evidence>
<dbReference type="PANTHER" id="PTHR34987">
    <property type="entry name" value="C, PUTATIVE (AFU_ORTHOLOGUE AFUA_3G02880)-RELATED"/>
    <property type="match status" value="1"/>
</dbReference>
<dbReference type="SUPFAM" id="SSF48208">
    <property type="entry name" value="Six-hairpin glycosidases"/>
    <property type="match status" value="1"/>
</dbReference>
<dbReference type="InterPro" id="IPR035396">
    <property type="entry name" value="Bac_rhamnosid6H"/>
</dbReference>
<dbReference type="GO" id="GO:0005975">
    <property type="term" value="P:carbohydrate metabolic process"/>
    <property type="evidence" value="ECO:0007669"/>
    <property type="project" value="InterPro"/>
</dbReference>
<dbReference type="PANTHER" id="PTHR34987:SF6">
    <property type="entry name" value="ALPHA-L-RHAMNOSIDASE SIX-HAIRPIN GLYCOSIDASE DOMAIN-CONTAINING PROTEIN"/>
    <property type="match status" value="1"/>
</dbReference>